<dbReference type="InterPro" id="IPR032877">
    <property type="entry name" value="Transposase_HTH"/>
</dbReference>
<dbReference type="EMBL" id="CAEZYQ010000030">
    <property type="protein sequence ID" value="CAB4764474.1"/>
    <property type="molecule type" value="Genomic_DNA"/>
</dbReference>
<dbReference type="InterPro" id="IPR047951">
    <property type="entry name" value="Transpos_ISL3"/>
</dbReference>
<evidence type="ECO:0000313" key="4">
    <source>
        <dbReference type="EMBL" id="CAB4764474.1"/>
    </source>
</evidence>
<evidence type="ECO:0000259" key="3">
    <source>
        <dbReference type="Pfam" id="PF14690"/>
    </source>
</evidence>
<protein>
    <submittedName>
        <fullName evidence="4">Unannotated protein</fullName>
    </submittedName>
</protein>
<accession>A0A6J6UYT1</accession>
<name>A0A6J6UYT1_9ZZZZ</name>
<dbReference type="InterPro" id="IPR002560">
    <property type="entry name" value="Transposase_DDE"/>
</dbReference>
<dbReference type="Pfam" id="PF01610">
    <property type="entry name" value="DDE_Tnp_ISL3"/>
    <property type="match status" value="1"/>
</dbReference>
<dbReference type="Pfam" id="PF14690">
    <property type="entry name" value="Zn_ribbon_ISL3"/>
    <property type="match status" value="1"/>
</dbReference>
<gene>
    <name evidence="4" type="ORF">UFOPK2761_02908</name>
</gene>
<dbReference type="Pfam" id="PF13542">
    <property type="entry name" value="HTH_Tnp_ISL3"/>
    <property type="match status" value="1"/>
</dbReference>
<sequence>MRESSLWRALLRLEKTVIEAVEHDEDEGGCVVVHVRPVAKSRNRCGRCLRRGRLYDAGRGRRRWRSLDLGTMTAFLEADAPRVSCPVHGVVVAHVPWARHDAGHTRDFDATVAWLATQTSKSAATVLMRIAWRTVGSIITRVWAETGGASDQLAGLRRIGIDEVSYRRGRLFLMVVIDHDTGRLVWAGKGQSKATLQEFFTALGPDRCTAITHVSADSAKYIADVVAANCPDAIQVADPFHVVKWANDALGELRLQAWRDAKKALRANPKRPGRPANTDPPHLEAQRVHALTRVRYSLWKNPENLTERQHAKLEWLAVNDPRLYRAYLLKEGLRLVFKLPPEDAPDALDTWCRSAAASRIPHMVDLQRTVRRQRAPILAAITHGLSNGRTESLNTKIRLRTRMAFGFKDPDALIALLMLTLGGHRPALPGRT</sequence>
<evidence type="ECO:0000259" key="1">
    <source>
        <dbReference type="Pfam" id="PF01610"/>
    </source>
</evidence>
<evidence type="ECO:0000259" key="2">
    <source>
        <dbReference type="Pfam" id="PF13542"/>
    </source>
</evidence>
<dbReference type="AlphaFoldDB" id="A0A6J6UYT1"/>
<dbReference type="PANTHER" id="PTHR33498:SF1">
    <property type="entry name" value="TRANSPOSASE FOR INSERTION SEQUENCE ELEMENT IS1557"/>
    <property type="match status" value="1"/>
</dbReference>
<proteinExistence type="predicted"/>
<dbReference type="InterPro" id="IPR029261">
    <property type="entry name" value="Transposase_Znf"/>
</dbReference>
<feature type="domain" description="Transposase IS204/IS1001/IS1096/IS1165 DDE" evidence="1">
    <location>
        <begin position="159"/>
        <end position="415"/>
    </location>
</feature>
<dbReference type="NCBIfam" id="NF033550">
    <property type="entry name" value="transpos_ISL3"/>
    <property type="match status" value="1"/>
</dbReference>
<dbReference type="PANTHER" id="PTHR33498">
    <property type="entry name" value="TRANSPOSASE FOR INSERTION SEQUENCE ELEMENT IS1557"/>
    <property type="match status" value="1"/>
</dbReference>
<feature type="domain" description="Transposase IS204/IS1001/IS1096/IS1165 helix-turn-helix" evidence="2">
    <location>
        <begin position="94"/>
        <end position="143"/>
    </location>
</feature>
<feature type="domain" description="Transposase IS204/IS1001/IS1096/IS1165 zinc-finger" evidence="3">
    <location>
        <begin position="43"/>
        <end position="87"/>
    </location>
</feature>
<organism evidence="4">
    <name type="scientific">freshwater metagenome</name>
    <dbReference type="NCBI Taxonomy" id="449393"/>
    <lineage>
        <taxon>unclassified sequences</taxon>
        <taxon>metagenomes</taxon>
        <taxon>ecological metagenomes</taxon>
    </lineage>
</organism>
<reference evidence="4" key="1">
    <citation type="submission" date="2020-05" db="EMBL/GenBank/DDBJ databases">
        <authorList>
            <person name="Chiriac C."/>
            <person name="Salcher M."/>
            <person name="Ghai R."/>
            <person name="Kavagutti S V."/>
        </authorList>
    </citation>
    <scope>NUCLEOTIDE SEQUENCE</scope>
</reference>